<reference evidence="2" key="1">
    <citation type="submission" date="2023-07" db="EMBL/GenBank/DDBJ databases">
        <title>Defluviimonas sediminis sp. nov., isolated from mangrove sediment.</title>
        <authorList>
            <person name="Liu L."/>
            <person name="Li J."/>
            <person name="Huang Y."/>
            <person name="Pan J."/>
            <person name="Li M."/>
        </authorList>
    </citation>
    <scope>NUCLEOTIDE SEQUENCE [LARGE SCALE GENOMIC DNA]</scope>
    <source>
        <strain evidence="2">FT324</strain>
    </source>
</reference>
<accession>A0ABT2NVH4</accession>
<evidence type="ECO:0000313" key="2">
    <source>
        <dbReference type="Proteomes" id="UP001205601"/>
    </source>
</evidence>
<dbReference type="RefSeq" id="WP_261497413.1">
    <property type="nucleotide sequence ID" value="NZ_JAOCQF010000004.1"/>
</dbReference>
<keyword evidence="2" id="KW-1185">Reference proteome</keyword>
<name>A0ABT2NVH4_9RHOB</name>
<evidence type="ECO:0000313" key="1">
    <source>
        <dbReference type="EMBL" id="MCT8331505.1"/>
    </source>
</evidence>
<protein>
    <recommendedName>
        <fullName evidence="3">J domain-containing protein</fullName>
    </recommendedName>
</protein>
<organism evidence="1 2">
    <name type="scientific">Albidovulum sediminis</name>
    <dbReference type="NCBI Taxonomy" id="3066345"/>
    <lineage>
        <taxon>Bacteria</taxon>
        <taxon>Pseudomonadati</taxon>
        <taxon>Pseudomonadota</taxon>
        <taxon>Alphaproteobacteria</taxon>
        <taxon>Rhodobacterales</taxon>
        <taxon>Paracoccaceae</taxon>
        <taxon>Albidovulum</taxon>
    </lineage>
</organism>
<evidence type="ECO:0008006" key="3">
    <source>
        <dbReference type="Google" id="ProtNLM"/>
    </source>
</evidence>
<comment type="caution">
    <text evidence="1">The sequence shown here is derived from an EMBL/GenBank/DDBJ whole genome shotgun (WGS) entry which is preliminary data.</text>
</comment>
<gene>
    <name evidence="1" type="ORF">N5I32_18470</name>
</gene>
<dbReference type="Proteomes" id="UP001205601">
    <property type="component" value="Unassembled WGS sequence"/>
</dbReference>
<proteinExistence type="predicted"/>
<sequence length="70" mass="8232">MDLVRLVFDRLHRAGTPDAARRAAIYEECRTKVSALHPDPRQREAALLSLEKVIRRQEMQALYEERSLER</sequence>
<dbReference type="EMBL" id="JAOCQF010000004">
    <property type="protein sequence ID" value="MCT8331505.1"/>
    <property type="molecule type" value="Genomic_DNA"/>
</dbReference>